<dbReference type="Proteomes" id="UP000499080">
    <property type="component" value="Unassembled WGS sequence"/>
</dbReference>
<evidence type="ECO:0000313" key="1">
    <source>
        <dbReference type="EMBL" id="GBO02092.1"/>
    </source>
</evidence>
<keyword evidence="2" id="KW-1185">Reference proteome</keyword>
<accession>A0A4Y2TPA3</accession>
<protein>
    <submittedName>
        <fullName evidence="1">Uncharacterized protein</fullName>
    </submittedName>
</protein>
<dbReference type="EMBL" id="BGPR01029942">
    <property type="protein sequence ID" value="GBO02092.1"/>
    <property type="molecule type" value="Genomic_DNA"/>
</dbReference>
<gene>
    <name evidence="1" type="ORF">AVEN_102753_1</name>
</gene>
<comment type="caution">
    <text evidence="1">The sequence shown here is derived from an EMBL/GenBank/DDBJ whole genome shotgun (WGS) entry which is preliminary data.</text>
</comment>
<proteinExistence type="predicted"/>
<dbReference type="AlphaFoldDB" id="A0A4Y2TPA3"/>
<name>A0A4Y2TPA3_ARAVE</name>
<sequence>MGCQTVWLLGQCRLLSSTKQYLDKRYSTKLPIWQRFSKLCWWIMKECNGILTVWHILKIGRKLYGTLTGRWDAPLLPSTKQNLATSMALTCVKATKLCSDYWKGM</sequence>
<reference evidence="1 2" key="1">
    <citation type="journal article" date="2019" name="Sci. Rep.">
        <title>Orb-weaving spider Araneus ventricosus genome elucidates the spidroin gene catalogue.</title>
        <authorList>
            <person name="Kono N."/>
            <person name="Nakamura H."/>
            <person name="Ohtoshi R."/>
            <person name="Moran D.A.P."/>
            <person name="Shinohara A."/>
            <person name="Yoshida Y."/>
            <person name="Fujiwara M."/>
            <person name="Mori M."/>
            <person name="Tomita M."/>
            <person name="Arakawa K."/>
        </authorList>
    </citation>
    <scope>NUCLEOTIDE SEQUENCE [LARGE SCALE GENOMIC DNA]</scope>
</reference>
<evidence type="ECO:0000313" key="2">
    <source>
        <dbReference type="Proteomes" id="UP000499080"/>
    </source>
</evidence>
<organism evidence="1 2">
    <name type="scientific">Araneus ventricosus</name>
    <name type="common">Orbweaver spider</name>
    <name type="synonym">Epeira ventricosa</name>
    <dbReference type="NCBI Taxonomy" id="182803"/>
    <lineage>
        <taxon>Eukaryota</taxon>
        <taxon>Metazoa</taxon>
        <taxon>Ecdysozoa</taxon>
        <taxon>Arthropoda</taxon>
        <taxon>Chelicerata</taxon>
        <taxon>Arachnida</taxon>
        <taxon>Araneae</taxon>
        <taxon>Araneomorphae</taxon>
        <taxon>Entelegynae</taxon>
        <taxon>Araneoidea</taxon>
        <taxon>Araneidae</taxon>
        <taxon>Araneus</taxon>
    </lineage>
</organism>